<evidence type="ECO:0000313" key="11">
    <source>
        <dbReference type="Proteomes" id="UP000735302"/>
    </source>
</evidence>
<protein>
    <recommendedName>
        <fullName evidence="8">Amino acid transporter</fullName>
    </recommendedName>
</protein>
<feature type="region of interest" description="Disordered" evidence="9">
    <location>
        <begin position="216"/>
        <end position="248"/>
    </location>
</feature>
<evidence type="ECO:0000256" key="4">
    <source>
        <dbReference type="ARBA" id="ARBA00022847"/>
    </source>
</evidence>
<dbReference type="PRINTS" id="PR00173">
    <property type="entry name" value="EDTRNSPORT"/>
</dbReference>
<evidence type="ECO:0000256" key="9">
    <source>
        <dbReference type="SAM" id="MobiDB-lite"/>
    </source>
</evidence>
<dbReference type="Proteomes" id="UP000735302">
    <property type="component" value="Unassembled WGS sequence"/>
</dbReference>
<evidence type="ECO:0000256" key="6">
    <source>
        <dbReference type="ARBA" id="ARBA00023136"/>
    </source>
</evidence>
<dbReference type="Gene3D" id="1.10.3860.10">
    <property type="entry name" value="Sodium:dicarboxylate symporter"/>
    <property type="match status" value="1"/>
</dbReference>
<keyword evidence="2 8" id="KW-0813">Transport</keyword>
<dbReference type="SUPFAM" id="SSF118215">
    <property type="entry name" value="Proton glutamate symport protein"/>
    <property type="match status" value="1"/>
</dbReference>
<sequence length="248" mass="26823">MFLIAGKILALEDPAKVGAQLGMYMLTILLGLAIHTLVILPSIYFILTRKNPFTIMWGIIQAWVTALGTGSSTATLPVTFQCLEEKLNIDRRVTRFVLPIGATINMDGTALYEAVAPIFIAQMNDIPLTFGKVVAISLTATCASIGAAAIPSAGLVTMVMVLTSVGLPADDISLILAVDWFLDRFRTSTNVLGDSFGAAVVEHLSKDELRHDQHEPIDDDFEMDMQGNGKRKSLTTGLADRSEKNEVI</sequence>
<name>A0AAV3YRP0_9GAST</name>
<dbReference type="GO" id="GO:0015175">
    <property type="term" value="F:neutral L-amino acid transmembrane transporter activity"/>
    <property type="evidence" value="ECO:0007669"/>
    <property type="project" value="TreeGrafter"/>
</dbReference>
<organism evidence="10 11">
    <name type="scientific">Plakobranchus ocellatus</name>
    <dbReference type="NCBI Taxonomy" id="259542"/>
    <lineage>
        <taxon>Eukaryota</taxon>
        <taxon>Metazoa</taxon>
        <taxon>Spiralia</taxon>
        <taxon>Lophotrochozoa</taxon>
        <taxon>Mollusca</taxon>
        <taxon>Gastropoda</taxon>
        <taxon>Heterobranchia</taxon>
        <taxon>Euthyneura</taxon>
        <taxon>Panpulmonata</taxon>
        <taxon>Sacoglossa</taxon>
        <taxon>Placobranchoidea</taxon>
        <taxon>Plakobranchidae</taxon>
        <taxon>Plakobranchus</taxon>
    </lineage>
</organism>
<keyword evidence="5 8" id="KW-1133">Transmembrane helix</keyword>
<dbReference type="GO" id="GO:0005313">
    <property type="term" value="F:L-glutamate transmembrane transporter activity"/>
    <property type="evidence" value="ECO:0007669"/>
    <property type="project" value="TreeGrafter"/>
</dbReference>
<keyword evidence="11" id="KW-1185">Reference proteome</keyword>
<dbReference type="Pfam" id="PF00375">
    <property type="entry name" value="SDF"/>
    <property type="match status" value="1"/>
</dbReference>
<evidence type="ECO:0000256" key="5">
    <source>
        <dbReference type="ARBA" id="ARBA00022989"/>
    </source>
</evidence>
<evidence type="ECO:0000256" key="3">
    <source>
        <dbReference type="ARBA" id="ARBA00022692"/>
    </source>
</evidence>
<dbReference type="PROSITE" id="PS00714">
    <property type="entry name" value="NA_DICARBOXYL_SYMP_2"/>
    <property type="match status" value="1"/>
</dbReference>
<comment type="similarity">
    <text evidence="8">Belongs to the dicarboxylate/amino acid:cation symporter (DAACS) (TC 2.A.23) family.</text>
</comment>
<reference evidence="10 11" key="1">
    <citation type="journal article" date="2021" name="Elife">
        <title>Chloroplast acquisition without the gene transfer in kleptoplastic sea slugs, Plakobranchus ocellatus.</title>
        <authorList>
            <person name="Maeda T."/>
            <person name="Takahashi S."/>
            <person name="Yoshida T."/>
            <person name="Shimamura S."/>
            <person name="Takaki Y."/>
            <person name="Nagai Y."/>
            <person name="Toyoda A."/>
            <person name="Suzuki Y."/>
            <person name="Arimoto A."/>
            <person name="Ishii H."/>
            <person name="Satoh N."/>
            <person name="Nishiyama T."/>
            <person name="Hasebe M."/>
            <person name="Maruyama T."/>
            <person name="Minagawa J."/>
            <person name="Obokata J."/>
            <person name="Shigenobu S."/>
        </authorList>
    </citation>
    <scope>NUCLEOTIDE SEQUENCE [LARGE SCALE GENOMIC DNA]</scope>
</reference>
<gene>
    <name evidence="10" type="ORF">PoB_001222900</name>
</gene>
<accession>A0AAV3YRP0</accession>
<dbReference type="EMBL" id="BLXT01001455">
    <property type="protein sequence ID" value="GFN85723.1"/>
    <property type="molecule type" value="Genomic_DNA"/>
</dbReference>
<dbReference type="InterPro" id="IPR050746">
    <property type="entry name" value="DAACS"/>
</dbReference>
<feature type="transmembrane region" description="Helical" evidence="8">
    <location>
        <begin position="21"/>
        <end position="47"/>
    </location>
</feature>
<evidence type="ECO:0000256" key="2">
    <source>
        <dbReference type="ARBA" id="ARBA00022448"/>
    </source>
</evidence>
<keyword evidence="4 8" id="KW-0769">Symport</keyword>
<evidence type="ECO:0000256" key="1">
    <source>
        <dbReference type="ARBA" id="ARBA00004141"/>
    </source>
</evidence>
<dbReference type="InterPro" id="IPR036458">
    <property type="entry name" value="Na:dicarbo_symporter_sf"/>
</dbReference>
<keyword evidence="6 8" id="KW-0472">Membrane</keyword>
<proteinExistence type="inferred from homology"/>
<keyword evidence="3 8" id="KW-0812">Transmembrane</keyword>
<evidence type="ECO:0000313" key="10">
    <source>
        <dbReference type="EMBL" id="GFN85723.1"/>
    </source>
</evidence>
<keyword evidence="7" id="KW-0325">Glycoprotein</keyword>
<dbReference type="PANTHER" id="PTHR11958">
    <property type="entry name" value="SODIUM/DICARBOXYLATE SYMPORTER-RELATED"/>
    <property type="match status" value="1"/>
</dbReference>
<comment type="subcellular location">
    <subcellularLocation>
        <location evidence="1 8">Membrane</location>
        <topology evidence="1 8">Multi-pass membrane protein</topology>
    </subcellularLocation>
</comment>
<comment type="caution">
    <text evidence="10">The sequence shown here is derived from an EMBL/GenBank/DDBJ whole genome shotgun (WGS) entry which is preliminary data.</text>
</comment>
<dbReference type="GO" id="GO:0005886">
    <property type="term" value="C:plasma membrane"/>
    <property type="evidence" value="ECO:0007669"/>
    <property type="project" value="TreeGrafter"/>
</dbReference>
<dbReference type="InterPro" id="IPR018107">
    <property type="entry name" value="Na-dicarboxylate_symporter_CS"/>
</dbReference>
<dbReference type="PANTHER" id="PTHR11958:SF63">
    <property type="entry name" value="AMINO ACID TRANSPORTER"/>
    <property type="match status" value="1"/>
</dbReference>
<comment type="caution">
    <text evidence="8">Lacks conserved residue(s) required for the propagation of feature annotation.</text>
</comment>
<dbReference type="GO" id="GO:0015501">
    <property type="term" value="F:glutamate:sodium symporter activity"/>
    <property type="evidence" value="ECO:0007669"/>
    <property type="project" value="TreeGrafter"/>
</dbReference>
<dbReference type="AlphaFoldDB" id="A0AAV3YRP0"/>
<evidence type="ECO:0000256" key="7">
    <source>
        <dbReference type="ARBA" id="ARBA00023180"/>
    </source>
</evidence>
<dbReference type="InterPro" id="IPR001991">
    <property type="entry name" value="Na-dicarboxylate_symporter"/>
</dbReference>
<evidence type="ECO:0000256" key="8">
    <source>
        <dbReference type="RuleBase" id="RU361216"/>
    </source>
</evidence>